<comment type="caution">
    <text evidence="1">The sequence shown here is derived from an EMBL/GenBank/DDBJ whole genome shotgun (WGS) entry which is preliminary data.</text>
</comment>
<keyword evidence="2" id="KW-1185">Reference proteome</keyword>
<evidence type="ECO:0000313" key="2">
    <source>
        <dbReference type="Proteomes" id="UP001396334"/>
    </source>
</evidence>
<accession>A0ABR2NRP0</accession>
<protein>
    <recommendedName>
        <fullName evidence="3">Protein yippee-like</fullName>
    </recommendedName>
</protein>
<dbReference type="EMBL" id="JBBPBN010000107">
    <property type="protein sequence ID" value="KAK8978839.1"/>
    <property type="molecule type" value="Genomic_DNA"/>
</dbReference>
<sequence length="110" mass="12715">MPRRPPNRVRYPRNNMHHFYSCVYCNNCVLNVPGNNGNAVALQRRVVEHGDVVMCDARQTVNVRFNSQPNRRFHNRLPVVNVKCNQCNGQIGERVTLLGQINCEPVLLFR</sequence>
<name>A0ABR2NRP0_9ROSI</name>
<reference evidence="1 2" key="1">
    <citation type="journal article" date="2024" name="G3 (Bethesda)">
        <title>Genome assembly of Hibiscus sabdariffa L. provides insights into metabolisms of medicinal natural products.</title>
        <authorList>
            <person name="Kim T."/>
        </authorList>
    </citation>
    <scope>NUCLEOTIDE SEQUENCE [LARGE SCALE GENOMIC DNA]</scope>
    <source>
        <strain evidence="1">TK-2024</strain>
        <tissue evidence="1">Old leaves</tissue>
    </source>
</reference>
<dbReference type="Proteomes" id="UP001396334">
    <property type="component" value="Unassembled WGS sequence"/>
</dbReference>
<evidence type="ECO:0008006" key="3">
    <source>
        <dbReference type="Google" id="ProtNLM"/>
    </source>
</evidence>
<evidence type="ECO:0000313" key="1">
    <source>
        <dbReference type="EMBL" id="KAK8978839.1"/>
    </source>
</evidence>
<gene>
    <name evidence="1" type="ORF">V6N11_034747</name>
</gene>
<organism evidence="1 2">
    <name type="scientific">Hibiscus sabdariffa</name>
    <name type="common">roselle</name>
    <dbReference type="NCBI Taxonomy" id="183260"/>
    <lineage>
        <taxon>Eukaryota</taxon>
        <taxon>Viridiplantae</taxon>
        <taxon>Streptophyta</taxon>
        <taxon>Embryophyta</taxon>
        <taxon>Tracheophyta</taxon>
        <taxon>Spermatophyta</taxon>
        <taxon>Magnoliopsida</taxon>
        <taxon>eudicotyledons</taxon>
        <taxon>Gunneridae</taxon>
        <taxon>Pentapetalae</taxon>
        <taxon>rosids</taxon>
        <taxon>malvids</taxon>
        <taxon>Malvales</taxon>
        <taxon>Malvaceae</taxon>
        <taxon>Malvoideae</taxon>
        <taxon>Hibiscus</taxon>
    </lineage>
</organism>
<proteinExistence type="predicted"/>